<evidence type="ECO:0000256" key="3">
    <source>
        <dbReference type="PROSITE-ProRule" id="PRU00221"/>
    </source>
</evidence>
<dbReference type="InterPro" id="IPR036322">
    <property type="entry name" value="WD40_repeat_dom_sf"/>
</dbReference>
<dbReference type="Gene3D" id="2.130.10.10">
    <property type="entry name" value="YVTN repeat-like/Quinoprotein amine dehydrogenase"/>
    <property type="match status" value="1"/>
</dbReference>
<dbReference type="InterPro" id="IPR031740">
    <property type="entry name" value="Cdc4_D"/>
</dbReference>
<name>A0A1E4SRS5_9ASCO</name>
<evidence type="ECO:0000256" key="2">
    <source>
        <dbReference type="ARBA" id="ARBA00022737"/>
    </source>
</evidence>
<dbReference type="Pfam" id="PF12937">
    <property type="entry name" value="F-box-like"/>
    <property type="match status" value="1"/>
</dbReference>
<dbReference type="InterPro" id="IPR036047">
    <property type="entry name" value="F-box-like_dom_sf"/>
</dbReference>
<dbReference type="PROSITE" id="PS50082">
    <property type="entry name" value="WD_REPEATS_2"/>
    <property type="match status" value="4"/>
</dbReference>
<dbReference type="PROSITE" id="PS00678">
    <property type="entry name" value="WD_REPEATS_1"/>
    <property type="match status" value="3"/>
</dbReference>
<keyword evidence="7" id="KW-1185">Reference proteome</keyword>
<dbReference type="SMART" id="SM00320">
    <property type="entry name" value="WD40"/>
    <property type="match status" value="6"/>
</dbReference>
<dbReference type="PRINTS" id="PR00320">
    <property type="entry name" value="GPROTEINBRPT"/>
</dbReference>
<feature type="repeat" description="WD" evidence="3">
    <location>
        <begin position="535"/>
        <end position="566"/>
    </location>
</feature>
<dbReference type="InterPro" id="IPR001680">
    <property type="entry name" value="WD40_rpt"/>
</dbReference>
<dbReference type="PROSITE" id="PS50181">
    <property type="entry name" value="FBOX"/>
    <property type="match status" value="1"/>
</dbReference>
<feature type="repeat" description="WD" evidence="3">
    <location>
        <begin position="618"/>
        <end position="657"/>
    </location>
</feature>
<feature type="compositionally biased region" description="Polar residues" evidence="4">
    <location>
        <begin position="57"/>
        <end position="66"/>
    </location>
</feature>
<evidence type="ECO:0000313" key="6">
    <source>
        <dbReference type="EMBL" id="ODV82219.1"/>
    </source>
</evidence>
<dbReference type="GO" id="GO:0005634">
    <property type="term" value="C:nucleus"/>
    <property type="evidence" value="ECO:0007669"/>
    <property type="project" value="TreeGrafter"/>
</dbReference>
<dbReference type="PANTHER" id="PTHR19849:SF1">
    <property type="entry name" value="F-BOX_WD REPEAT-CONTAINING PROTEIN 7"/>
    <property type="match status" value="1"/>
</dbReference>
<feature type="region of interest" description="Disordered" evidence="4">
    <location>
        <begin position="50"/>
        <end position="76"/>
    </location>
</feature>
<dbReference type="AlphaFoldDB" id="A0A1E4SRS5"/>
<dbReference type="SUPFAM" id="SSF50978">
    <property type="entry name" value="WD40 repeat-like"/>
    <property type="match status" value="1"/>
</dbReference>
<evidence type="ECO:0000259" key="5">
    <source>
        <dbReference type="PROSITE" id="PS50181"/>
    </source>
</evidence>
<dbReference type="EMBL" id="KV453909">
    <property type="protein sequence ID" value="ODV82219.1"/>
    <property type="molecule type" value="Genomic_DNA"/>
</dbReference>
<dbReference type="Gene3D" id="1.20.1280.50">
    <property type="match status" value="1"/>
</dbReference>
<dbReference type="STRING" id="984487.A0A1E4SRS5"/>
<dbReference type="InterPro" id="IPR020472">
    <property type="entry name" value="WD40_PAC1"/>
</dbReference>
<feature type="domain" description="F-box" evidence="5">
    <location>
        <begin position="267"/>
        <end position="313"/>
    </location>
</feature>
<dbReference type="SMART" id="SM00256">
    <property type="entry name" value="FBOX"/>
    <property type="match status" value="1"/>
</dbReference>
<dbReference type="SUPFAM" id="SSF81383">
    <property type="entry name" value="F-box domain"/>
    <property type="match status" value="1"/>
</dbReference>
<evidence type="ECO:0000256" key="4">
    <source>
        <dbReference type="SAM" id="MobiDB-lite"/>
    </source>
</evidence>
<feature type="repeat" description="WD" evidence="3">
    <location>
        <begin position="576"/>
        <end position="617"/>
    </location>
</feature>
<dbReference type="Pfam" id="PF16856">
    <property type="entry name" value="CDC4_D"/>
    <property type="match status" value="1"/>
</dbReference>
<dbReference type="Proteomes" id="UP000094285">
    <property type="component" value="Unassembled WGS sequence"/>
</dbReference>
<feature type="repeat" description="WD" evidence="3">
    <location>
        <begin position="417"/>
        <end position="456"/>
    </location>
</feature>
<evidence type="ECO:0000313" key="7">
    <source>
        <dbReference type="Proteomes" id="UP000094285"/>
    </source>
</evidence>
<accession>A0A1E4SRS5</accession>
<dbReference type="InterPro" id="IPR015943">
    <property type="entry name" value="WD40/YVTN_repeat-like_dom_sf"/>
</dbReference>
<dbReference type="GeneID" id="30983044"/>
<dbReference type="RefSeq" id="XP_020067341.1">
    <property type="nucleotide sequence ID" value="XM_020208908.1"/>
</dbReference>
<organism evidence="6 7">
    <name type="scientific">Suhomyces tanzawaensis NRRL Y-17324</name>
    <dbReference type="NCBI Taxonomy" id="984487"/>
    <lineage>
        <taxon>Eukaryota</taxon>
        <taxon>Fungi</taxon>
        <taxon>Dikarya</taxon>
        <taxon>Ascomycota</taxon>
        <taxon>Saccharomycotina</taxon>
        <taxon>Pichiomycetes</taxon>
        <taxon>Debaryomycetaceae</taxon>
        <taxon>Suhomyces</taxon>
    </lineage>
</organism>
<dbReference type="Pfam" id="PF00400">
    <property type="entry name" value="WD40"/>
    <property type="match status" value="6"/>
</dbReference>
<dbReference type="PROSITE" id="PS50294">
    <property type="entry name" value="WD_REPEATS_REGION"/>
    <property type="match status" value="4"/>
</dbReference>
<proteinExistence type="predicted"/>
<dbReference type="InterPro" id="IPR019775">
    <property type="entry name" value="WD40_repeat_CS"/>
</dbReference>
<dbReference type="OrthoDB" id="190105at2759"/>
<dbReference type="CDD" id="cd00200">
    <property type="entry name" value="WD40"/>
    <property type="match status" value="1"/>
</dbReference>
<keyword evidence="1 3" id="KW-0853">WD repeat</keyword>
<feature type="region of interest" description="Disordered" evidence="4">
    <location>
        <begin position="164"/>
        <end position="207"/>
    </location>
</feature>
<dbReference type="GO" id="GO:0005737">
    <property type="term" value="C:cytoplasm"/>
    <property type="evidence" value="ECO:0007669"/>
    <property type="project" value="TreeGrafter"/>
</dbReference>
<keyword evidence="2" id="KW-0677">Repeat</keyword>
<protein>
    <submittedName>
        <fullName evidence="6">F box protein, for ubiquitin dependent degradation</fullName>
    </submittedName>
</protein>
<dbReference type="PANTHER" id="PTHR19849">
    <property type="entry name" value="PHOSPHOLIPASE A-2-ACTIVATING PROTEIN"/>
    <property type="match status" value="1"/>
</dbReference>
<dbReference type="InterPro" id="IPR001810">
    <property type="entry name" value="F-box_dom"/>
</dbReference>
<evidence type="ECO:0000256" key="1">
    <source>
        <dbReference type="ARBA" id="ARBA00022574"/>
    </source>
</evidence>
<gene>
    <name evidence="6" type="ORF">CANTADRAFT_4246</name>
</gene>
<reference evidence="7" key="1">
    <citation type="submission" date="2016-05" db="EMBL/GenBank/DDBJ databases">
        <title>Comparative genomics of biotechnologically important yeasts.</title>
        <authorList>
            <consortium name="DOE Joint Genome Institute"/>
            <person name="Riley R."/>
            <person name="Haridas S."/>
            <person name="Wolfe K.H."/>
            <person name="Lopes M.R."/>
            <person name="Hittinger C.T."/>
            <person name="Goker M."/>
            <person name="Salamov A."/>
            <person name="Wisecaver J."/>
            <person name="Long T.M."/>
            <person name="Aerts A.L."/>
            <person name="Barry K."/>
            <person name="Choi C."/>
            <person name="Clum A."/>
            <person name="Coughlan A.Y."/>
            <person name="Deshpande S."/>
            <person name="Douglass A.P."/>
            <person name="Hanson S.J."/>
            <person name="Klenk H.-P."/>
            <person name="Labutti K."/>
            <person name="Lapidus A."/>
            <person name="Lindquist E."/>
            <person name="Lipzen A."/>
            <person name="Meier-Kolthoff J.P."/>
            <person name="Ohm R.A."/>
            <person name="Otillar R.P."/>
            <person name="Pangilinan J."/>
            <person name="Peng Y."/>
            <person name="Rokas A."/>
            <person name="Rosa C.A."/>
            <person name="Scheuner C."/>
            <person name="Sibirny A.A."/>
            <person name="Slot J.C."/>
            <person name="Stielow J.B."/>
            <person name="Sun H."/>
            <person name="Kurtzman C.P."/>
            <person name="Blackwell M."/>
            <person name="Grigoriev I.V."/>
            <person name="Jeffries T.W."/>
        </authorList>
    </citation>
    <scope>NUCLEOTIDE SEQUENCE [LARGE SCALE GENOMIC DNA]</scope>
    <source>
        <strain evidence="7">NRRL Y-17324</strain>
    </source>
</reference>
<dbReference type="GO" id="GO:0043130">
    <property type="term" value="F:ubiquitin binding"/>
    <property type="evidence" value="ECO:0007669"/>
    <property type="project" value="TreeGrafter"/>
</dbReference>
<sequence>MTRGKLPLVFPLQESVPKFEFENENLQGKLCDVWLQNEYQKLSIRNEPRENRKRYRTGTNMANDGTSYDKESTESGDDMLISDTDCNSQSSVVLSFYRERDGLVHPPKRRLTTNEEGSVSTIGLNNCNKAGCPSAGACGGNCADNNGANIILVATAPITVNANINSNNPRTPNSPSPSTPDFEPQQLPLPSPSASPVSGDNTKPPYNPIESQLIPPSTQGELIDMMLNLSNYLSDRNQNHLIFKLLQNVNRSSLSSLNGIIDHSLRRDLISNLPLELTYKILSYLDYKTLLSISRVCKSWSKIINNTNIWVNLLKKDKLITDDKVIQQELTNPDQNLNEWSSDSTKFNLAQILYKKRCIIYNRWMKPSYIPKRISVKCPSSKVVTCLQHDDEKIITGIDDKPINIYSSKTGKLLKVLEGHEGGVWALKYTGNTLVTGSTDRTIRLWNIATGKCTHIFRGHTSTIRCLDIIHPTVIGKDENGVDITFPEFPLLITGSRDHNIHVWKLPLSDGEEANDDDAPFDCNEVDNPYLIAILSGHTQAVRTITGYGNIIISGSYDSTVRVWDLLNNGTCKHVLSEHSDKVYSIAMDFESKLCYSASMDHTINVWNFEHGKLVNTLEGHTSLVGLVELVDGVLVSGAADTSLRIWDPKSGENYFKLEGHSNSITCFKHDGLRIVSGSERMLKLWDTKKGKFTRDLLNDVSGNIWQVSINYKRCIAAIQRFNSQGEDEAYIEILDFSESPKAIETPQEFEME</sequence>
<dbReference type="GO" id="GO:0010992">
    <property type="term" value="P:ubiquitin recycling"/>
    <property type="evidence" value="ECO:0007669"/>
    <property type="project" value="TreeGrafter"/>
</dbReference>
<dbReference type="GO" id="GO:0043161">
    <property type="term" value="P:proteasome-mediated ubiquitin-dependent protein catabolic process"/>
    <property type="evidence" value="ECO:0007669"/>
    <property type="project" value="TreeGrafter"/>
</dbReference>